<protein>
    <submittedName>
        <fullName evidence="1">Uncharacterized protein</fullName>
    </submittedName>
</protein>
<comment type="caution">
    <text evidence="1">The sequence shown here is derived from an EMBL/GenBank/DDBJ whole genome shotgun (WGS) entry which is preliminary data.</text>
</comment>
<dbReference type="Gene3D" id="3.80.10.10">
    <property type="entry name" value="Ribonuclease Inhibitor"/>
    <property type="match status" value="1"/>
</dbReference>
<dbReference type="EMBL" id="JBBXMP010000002">
    <property type="protein sequence ID" value="KAL0072150.1"/>
    <property type="molecule type" value="Genomic_DNA"/>
</dbReference>
<keyword evidence="2" id="KW-1185">Reference proteome</keyword>
<proteinExistence type="predicted"/>
<evidence type="ECO:0000313" key="1">
    <source>
        <dbReference type="EMBL" id="KAL0072150.1"/>
    </source>
</evidence>
<dbReference type="Proteomes" id="UP001437256">
    <property type="component" value="Unassembled WGS sequence"/>
</dbReference>
<evidence type="ECO:0000313" key="2">
    <source>
        <dbReference type="Proteomes" id="UP001437256"/>
    </source>
</evidence>
<organism evidence="1 2">
    <name type="scientific">Marasmius tenuissimus</name>
    <dbReference type="NCBI Taxonomy" id="585030"/>
    <lineage>
        <taxon>Eukaryota</taxon>
        <taxon>Fungi</taxon>
        <taxon>Dikarya</taxon>
        <taxon>Basidiomycota</taxon>
        <taxon>Agaricomycotina</taxon>
        <taxon>Agaricomycetes</taxon>
        <taxon>Agaricomycetidae</taxon>
        <taxon>Agaricales</taxon>
        <taxon>Marasmiineae</taxon>
        <taxon>Marasmiaceae</taxon>
        <taxon>Marasmius</taxon>
    </lineage>
</organism>
<reference evidence="1 2" key="1">
    <citation type="submission" date="2024-05" db="EMBL/GenBank/DDBJ databases">
        <title>A draft genome resource for the thread blight pathogen Marasmius tenuissimus strain MS-2.</title>
        <authorList>
            <person name="Yulfo-Soto G.E."/>
            <person name="Baruah I.K."/>
            <person name="Amoako-Attah I."/>
            <person name="Bukari Y."/>
            <person name="Meinhardt L.W."/>
            <person name="Bailey B.A."/>
            <person name="Cohen S.P."/>
        </authorList>
    </citation>
    <scope>NUCLEOTIDE SEQUENCE [LARGE SCALE GENOMIC DNA]</scope>
    <source>
        <strain evidence="1 2">MS-2</strain>
    </source>
</reference>
<gene>
    <name evidence="1" type="ORF">AAF712_001073</name>
</gene>
<accession>A0ABR3AE19</accession>
<dbReference type="SUPFAM" id="SSF52047">
    <property type="entry name" value="RNI-like"/>
    <property type="match status" value="1"/>
</dbReference>
<dbReference type="InterPro" id="IPR032675">
    <property type="entry name" value="LRR_dom_sf"/>
</dbReference>
<sequence>MRVCQTDATFSKLVKALDTNLVFVALRTLKLRMLSITDNNLNFMISLFPNLRRLDLTFTPTKHPAILSSPESPDLEKLSLTSTQVTASDLLAIIARYPHLKTLSLGALGIRESSKATISNSSAMTMSDTTLRGLTAILVNFRDLEAVSLVANTKLCVTGPSHDESAVQEFVRQVGRRCKCP</sequence>
<name>A0ABR3AE19_9AGAR</name>